<dbReference type="InterPro" id="IPR000219">
    <property type="entry name" value="DH_dom"/>
</dbReference>
<dbReference type="InterPro" id="IPR001180">
    <property type="entry name" value="CNH_dom"/>
</dbReference>
<feature type="compositionally biased region" description="Basic and acidic residues" evidence="3">
    <location>
        <begin position="144"/>
        <end position="158"/>
    </location>
</feature>
<sequence length="1246" mass="141186">MADYGSQQGREYGRPPANYGHATNHQRDAAFSSIFGAAPPPGRSQTMTSQPFPNRPIDRAQTMTSQSMASGPPPEMTPRAPPVRQHMNGYGPSGGAPNGYGDGGSSRMPPTPHLQRPDGASMSPVPQQQQQMRQPQPQFPPPLRPDRRPYDGPQRLEPRGLPPGPGYNKPIPNRYPGPSGPALNADPYRSQSMASGPRPQFQGPGAPYGRMSPAQTFRQQPYLSRTTAQGRVVPERPDERTMSMTSYSRDSDYSQTMSGRVIPNRRRESAGQDVPSDTQSSTSSATAVSSPAPGSKTRSPSQSSAPSRTMSMASTITDARTNSLKARSSNATNSTVPPPNATMVSQKRSPLVYPAMLSKVAEVFQDRLPLSEKQKDGLVYQNAFTGAEAVDLIAYIIKTSDRNLALLLGRSLDAQKFFHDVTYAHRLRDTSNEVYQFREKLVEDQLEPQVNGVFTLLTECYSPTCTRDRLCYSIACPRRLEQQQRLNMRVQPGLKREESRSSLHDDQDDQQKLWINTVSKAVADSVDDKEKKRQEVISEIAYTERDFVKDLEYLRDFWELPLRNPARSPIPEHRREYFVRSVFSNLSQVHQVNSRLAEALTRRQQQNPVVRNVGDIFLEHVPRFHPFIQYGSHQLFGKHDFELEKSRNPAFVRFVEETERLKESRKLEVNGYLTKPTTRLARYPLLLENVLKYTKDDNPDKTDIPKVIAMVKDFLVKVNRETGKAENHFNLRQLSQQLVFKPENKVDLKLQEESRELVFKSTLKKTPTENIGDIQAFLFDHAVLLVRSKTVNKREELRVYRKPIPLELLVITQMDEVLPKMGIAKRPSSSLIPGTNKTATNAPKAENTKQAGFPITFKHLGRGGYELTLYCQTQIQQQKWLEHIEAQQRKVRERSNFFTKTILNEGFFTQQMRVNCCVPIDGGRKLVLGTDVGVFLTDRKPKDASFKPRRVLDCKAVTQIEALEQHQILLVLGEKTVYSYSMDVLDPEESQNAPLKRGRKICHANFFKAGVCMGNHYVCCVKTSALSTTIKVYEPMETHAKKQKKTGFAKMLTGSQEYLKPLKEIYIPSESSSIHFLRSKLCVGCAKGFEVVSLETLETQSLLDQADTSLDFVAREEKIKPIHIERLASEFLLCYTDFSFFVNRNGWRARPDWKITWEGTPQSFAVFNPYILAFEPSFIEIRHIETGVLVHITTGKNIRMLHSSTREILYAYEDEMGEDVIASMDFWSRPLSPQSPPHNSQFQEKV</sequence>
<feature type="compositionally biased region" description="Polar residues" evidence="3">
    <location>
        <begin position="213"/>
        <end position="229"/>
    </location>
</feature>
<dbReference type="SMART" id="SM00036">
    <property type="entry name" value="CNH"/>
    <property type="match status" value="1"/>
</dbReference>
<dbReference type="GO" id="GO:0005085">
    <property type="term" value="F:guanyl-nucleotide exchange factor activity"/>
    <property type="evidence" value="ECO:0007669"/>
    <property type="project" value="UniProtKB-KW"/>
</dbReference>
<dbReference type="CDD" id="cd04435">
    <property type="entry name" value="DEP_fRom2"/>
    <property type="match status" value="1"/>
</dbReference>
<feature type="compositionally biased region" description="Pro residues" evidence="3">
    <location>
        <begin position="71"/>
        <end position="81"/>
    </location>
</feature>
<organism evidence="7 8">
    <name type="scientific">Lineolata rhizophorae</name>
    <dbReference type="NCBI Taxonomy" id="578093"/>
    <lineage>
        <taxon>Eukaryota</taxon>
        <taxon>Fungi</taxon>
        <taxon>Dikarya</taxon>
        <taxon>Ascomycota</taxon>
        <taxon>Pezizomycotina</taxon>
        <taxon>Dothideomycetes</taxon>
        <taxon>Dothideomycetes incertae sedis</taxon>
        <taxon>Lineolatales</taxon>
        <taxon>Lineolataceae</taxon>
        <taxon>Lineolata</taxon>
    </lineage>
</organism>
<dbReference type="PROSITE" id="PS50219">
    <property type="entry name" value="CNH"/>
    <property type="match status" value="1"/>
</dbReference>
<dbReference type="OrthoDB" id="2272012at2759"/>
<evidence type="ECO:0000256" key="1">
    <source>
        <dbReference type="ARBA" id="ARBA00022553"/>
    </source>
</evidence>
<evidence type="ECO:0000256" key="2">
    <source>
        <dbReference type="ARBA" id="ARBA00022658"/>
    </source>
</evidence>
<accession>A0A6A6NRH2</accession>
<dbReference type="InterPro" id="IPR001849">
    <property type="entry name" value="PH_domain"/>
</dbReference>
<evidence type="ECO:0000259" key="6">
    <source>
        <dbReference type="PROSITE" id="PS50219"/>
    </source>
</evidence>
<feature type="region of interest" description="Disordered" evidence="3">
    <location>
        <begin position="1"/>
        <end position="344"/>
    </location>
</feature>
<dbReference type="PANTHER" id="PTHR46572:SF2">
    <property type="entry name" value="RHO1 GDP-GTP EXCHANGE PROTEIN 1-RELATED"/>
    <property type="match status" value="1"/>
</dbReference>
<dbReference type="SMART" id="SM00049">
    <property type="entry name" value="DEP"/>
    <property type="match status" value="1"/>
</dbReference>
<dbReference type="AlphaFoldDB" id="A0A6A6NRH2"/>
<dbReference type="Gene3D" id="2.30.29.30">
    <property type="entry name" value="Pleckstrin-homology domain (PH domain)/Phosphotyrosine-binding domain (PTB)"/>
    <property type="match status" value="1"/>
</dbReference>
<dbReference type="SUPFAM" id="SSF50729">
    <property type="entry name" value="PH domain-like"/>
    <property type="match status" value="1"/>
</dbReference>
<proteinExistence type="predicted"/>
<keyword evidence="8" id="KW-1185">Reference proteome</keyword>
<dbReference type="GO" id="GO:0035556">
    <property type="term" value="P:intracellular signal transduction"/>
    <property type="evidence" value="ECO:0007669"/>
    <property type="project" value="InterPro"/>
</dbReference>
<reference evidence="7" key="1">
    <citation type="journal article" date="2020" name="Stud. Mycol.">
        <title>101 Dothideomycetes genomes: a test case for predicting lifestyles and emergence of pathogens.</title>
        <authorList>
            <person name="Haridas S."/>
            <person name="Albert R."/>
            <person name="Binder M."/>
            <person name="Bloem J."/>
            <person name="Labutti K."/>
            <person name="Salamov A."/>
            <person name="Andreopoulos B."/>
            <person name="Baker S."/>
            <person name="Barry K."/>
            <person name="Bills G."/>
            <person name="Bluhm B."/>
            <person name="Cannon C."/>
            <person name="Castanera R."/>
            <person name="Culley D."/>
            <person name="Daum C."/>
            <person name="Ezra D."/>
            <person name="Gonzalez J."/>
            <person name="Henrissat B."/>
            <person name="Kuo A."/>
            <person name="Liang C."/>
            <person name="Lipzen A."/>
            <person name="Lutzoni F."/>
            <person name="Magnuson J."/>
            <person name="Mondo S."/>
            <person name="Nolan M."/>
            <person name="Ohm R."/>
            <person name="Pangilinan J."/>
            <person name="Park H.-J."/>
            <person name="Ramirez L."/>
            <person name="Alfaro M."/>
            <person name="Sun H."/>
            <person name="Tritt A."/>
            <person name="Yoshinaga Y."/>
            <person name="Zwiers L.-H."/>
            <person name="Turgeon B."/>
            <person name="Goodwin S."/>
            <person name="Spatafora J."/>
            <person name="Crous P."/>
            <person name="Grigoriev I."/>
        </authorList>
    </citation>
    <scope>NUCLEOTIDE SEQUENCE</scope>
    <source>
        <strain evidence="7">ATCC 16933</strain>
    </source>
</reference>
<keyword evidence="2" id="KW-0344">Guanine-nucleotide releasing factor</keyword>
<dbReference type="InterPro" id="IPR052233">
    <property type="entry name" value="Rho-type_GEFs"/>
</dbReference>
<feature type="compositionally biased region" description="Low complexity" evidence="3">
    <location>
        <begin position="124"/>
        <end position="136"/>
    </location>
</feature>
<dbReference type="InterPro" id="IPR041675">
    <property type="entry name" value="PH_5"/>
</dbReference>
<dbReference type="Pfam" id="PF00610">
    <property type="entry name" value="DEP"/>
    <property type="match status" value="1"/>
</dbReference>
<evidence type="ECO:0000313" key="7">
    <source>
        <dbReference type="EMBL" id="KAF2454024.1"/>
    </source>
</evidence>
<dbReference type="InterPro" id="IPR000591">
    <property type="entry name" value="DEP_dom"/>
</dbReference>
<dbReference type="Pfam" id="PF00621">
    <property type="entry name" value="RhoGEF"/>
    <property type="match status" value="1"/>
</dbReference>
<dbReference type="Proteomes" id="UP000799766">
    <property type="component" value="Unassembled WGS sequence"/>
</dbReference>
<evidence type="ECO:0000313" key="8">
    <source>
        <dbReference type="Proteomes" id="UP000799766"/>
    </source>
</evidence>
<evidence type="ECO:0000256" key="3">
    <source>
        <dbReference type="SAM" id="MobiDB-lite"/>
    </source>
</evidence>
<evidence type="ECO:0000259" key="5">
    <source>
        <dbReference type="PROSITE" id="PS50010"/>
    </source>
</evidence>
<dbReference type="Pfam" id="PF00780">
    <property type="entry name" value="CNH"/>
    <property type="match status" value="1"/>
</dbReference>
<feature type="compositionally biased region" description="Gly residues" evidence="3">
    <location>
        <begin position="91"/>
        <end position="104"/>
    </location>
</feature>
<dbReference type="PROSITE" id="PS50003">
    <property type="entry name" value="PH_DOMAIN"/>
    <property type="match status" value="1"/>
</dbReference>
<name>A0A6A6NRH2_9PEZI</name>
<dbReference type="Pfam" id="PF15405">
    <property type="entry name" value="PH_5"/>
    <property type="match status" value="1"/>
</dbReference>
<dbReference type="InterPro" id="IPR036388">
    <property type="entry name" value="WH-like_DNA-bd_sf"/>
</dbReference>
<dbReference type="SUPFAM" id="SSF46785">
    <property type="entry name" value="Winged helix' DNA-binding domain"/>
    <property type="match status" value="1"/>
</dbReference>
<feature type="compositionally biased region" description="Low complexity" evidence="3">
    <location>
        <begin position="272"/>
        <end position="293"/>
    </location>
</feature>
<dbReference type="InterPro" id="IPR011993">
    <property type="entry name" value="PH-like_dom_sf"/>
</dbReference>
<dbReference type="PROSITE" id="PS50010">
    <property type="entry name" value="DH_2"/>
    <property type="match status" value="1"/>
</dbReference>
<gene>
    <name evidence="7" type="ORF">BDY21DRAFT_291793</name>
</gene>
<protein>
    <submittedName>
        <fullName evidence="7">Rho1 guanine nucleotide exchange factor 1</fullName>
    </submittedName>
</protein>
<dbReference type="SUPFAM" id="SSF48065">
    <property type="entry name" value="DBL homology domain (DH-domain)"/>
    <property type="match status" value="1"/>
</dbReference>
<feature type="domain" description="CNH" evidence="6">
    <location>
        <begin position="911"/>
        <end position="1208"/>
    </location>
</feature>
<keyword evidence="1" id="KW-0597">Phosphoprotein</keyword>
<dbReference type="InterPro" id="IPR036390">
    <property type="entry name" value="WH_DNA-bd_sf"/>
</dbReference>
<feature type="domain" description="DH" evidence="5">
    <location>
        <begin position="532"/>
        <end position="721"/>
    </location>
</feature>
<feature type="domain" description="PH" evidence="4">
    <location>
        <begin position="666"/>
        <end position="889"/>
    </location>
</feature>
<dbReference type="PANTHER" id="PTHR46572">
    <property type="entry name" value="RHO1 GDP-GTP EXCHANGE PROTEIN 1-RELATED"/>
    <property type="match status" value="1"/>
</dbReference>
<dbReference type="SMART" id="SM00325">
    <property type="entry name" value="RhoGEF"/>
    <property type="match status" value="1"/>
</dbReference>
<feature type="compositionally biased region" description="Polar residues" evidence="3">
    <location>
        <begin position="242"/>
        <end position="258"/>
    </location>
</feature>
<evidence type="ECO:0000259" key="4">
    <source>
        <dbReference type="PROSITE" id="PS50003"/>
    </source>
</evidence>
<dbReference type="InterPro" id="IPR035899">
    <property type="entry name" value="DBL_dom_sf"/>
</dbReference>
<dbReference type="Gene3D" id="1.20.900.10">
    <property type="entry name" value="Dbl homology (DH) domain"/>
    <property type="match status" value="1"/>
</dbReference>
<dbReference type="CDD" id="cd00160">
    <property type="entry name" value="RhoGEF"/>
    <property type="match status" value="1"/>
</dbReference>
<feature type="compositionally biased region" description="Polar residues" evidence="3">
    <location>
        <begin position="296"/>
        <end position="335"/>
    </location>
</feature>
<dbReference type="EMBL" id="MU001693">
    <property type="protein sequence ID" value="KAF2454024.1"/>
    <property type="molecule type" value="Genomic_DNA"/>
</dbReference>
<feature type="compositionally biased region" description="Polar residues" evidence="3">
    <location>
        <begin position="43"/>
        <end position="52"/>
    </location>
</feature>
<dbReference type="Gene3D" id="1.10.10.10">
    <property type="entry name" value="Winged helix-like DNA-binding domain superfamily/Winged helix DNA-binding domain"/>
    <property type="match status" value="1"/>
</dbReference>